<dbReference type="SUPFAM" id="SSF48557">
    <property type="entry name" value="L-aspartase-like"/>
    <property type="match status" value="1"/>
</dbReference>
<comment type="pathway">
    <text evidence="2">Amino-acid biosynthesis; L-arginine biosynthesis; L-arginine from L-ornithine and carbamoyl phosphate: step 3/3.</text>
</comment>
<dbReference type="PANTHER" id="PTHR43814:SF1">
    <property type="entry name" value="ARGININOSUCCINATE LYASE"/>
    <property type="match status" value="1"/>
</dbReference>
<dbReference type="KEGG" id="dea:FPZ08_04135"/>
<proteinExistence type="predicted"/>
<keyword evidence="4" id="KW-0028">Amino-acid biosynthesis</keyword>
<evidence type="ECO:0000259" key="8">
    <source>
        <dbReference type="Pfam" id="PF14698"/>
    </source>
</evidence>
<dbReference type="EMBL" id="CP042304">
    <property type="protein sequence ID" value="QDZ10006.1"/>
    <property type="molecule type" value="Genomic_DNA"/>
</dbReference>
<name>A0A5B8LPI5_9HYPH</name>
<evidence type="ECO:0000256" key="2">
    <source>
        <dbReference type="ARBA" id="ARBA00004941"/>
    </source>
</evidence>
<dbReference type="PROSITE" id="PS00163">
    <property type="entry name" value="FUMARATE_LYASES"/>
    <property type="match status" value="1"/>
</dbReference>
<dbReference type="Pfam" id="PF14698">
    <property type="entry name" value="ASL_C2"/>
    <property type="match status" value="1"/>
</dbReference>
<dbReference type="Proteomes" id="UP000315364">
    <property type="component" value="Chromosome"/>
</dbReference>
<comment type="catalytic activity">
    <reaction evidence="1">
        <text>2-(N(omega)-L-arginino)succinate = fumarate + L-arginine</text>
        <dbReference type="Rhea" id="RHEA:24020"/>
        <dbReference type="ChEBI" id="CHEBI:29806"/>
        <dbReference type="ChEBI" id="CHEBI:32682"/>
        <dbReference type="ChEBI" id="CHEBI:57472"/>
        <dbReference type="EC" id="4.3.2.1"/>
    </reaction>
</comment>
<dbReference type="PRINTS" id="PR00149">
    <property type="entry name" value="FUMRATELYASE"/>
</dbReference>
<reference evidence="9 10" key="1">
    <citation type="submission" date="2019-07" db="EMBL/GenBank/DDBJ databases">
        <title>Full genome sequence of Devosia sp. Gsoil 520.</title>
        <authorList>
            <person name="Im W.-T."/>
        </authorList>
    </citation>
    <scope>NUCLEOTIDE SEQUENCE [LARGE SCALE GENOMIC DNA]</scope>
    <source>
        <strain evidence="9 10">Gsoil 520</strain>
    </source>
</reference>
<feature type="signal peptide" evidence="6">
    <location>
        <begin position="1"/>
        <end position="26"/>
    </location>
</feature>
<dbReference type="InterPro" id="IPR008948">
    <property type="entry name" value="L-Aspartase-like"/>
</dbReference>
<evidence type="ECO:0000256" key="3">
    <source>
        <dbReference type="ARBA" id="ARBA00012338"/>
    </source>
</evidence>
<gene>
    <name evidence="9" type="ORF">FPZ08_04135</name>
</gene>
<dbReference type="InterPro" id="IPR020557">
    <property type="entry name" value="Fumarate_lyase_CS"/>
</dbReference>
<dbReference type="Gene3D" id="1.20.200.10">
    <property type="entry name" value="Fumarase/aspartase (Central domain)"/>
    <property type="match status" value="1"/>
</dbReference>
<dbReference type="PANTHER" id="PTHR43814">
    <property type="entry name" value="ARGININOSUCCINATE LYASE"/>
    <property type="match status" value="1"/>
</dbReference>
<feature type="chain" id="PRO_5022894138" description="argininosuccinate lyase" evidence="6">
    <location>
        <begin position="27"/>
        <end position="497"/>
    </location>
</feature>
<dbReference type="GO" id="GO:0042450">
    <property type="term" value="P:L-arginine biosynthetic process via ornithine"/>
    <property type="evidence" value="ECO:0007669"/>
    <property type="project" value="InterPro"/>
</dbReference>
<dbReference type="GO" id="GO:0004056">
    <property type="term" value="F:argininosuccinate lyase activity"/>
    <property type="evidence" value="ECO:0007669"/>
    <property type="project" value="UniProtKB-EC"/>
</dbReference>
<dbReference type="Gene3D" id="1.10.275.10">
    <property type="entry name" value="Fumarase/aspartase (N-terminal domain)"/>
    <property type="match status" value="1"/>
</dbReference>
<sequence length="497" mass="54088">MTTKTLLASLALATALTGWSASPLMAQDPRDDFDWLDRMNRASAVMLADQGVITPEQAKTIADTIEQVYALSSEPGFSRSGYHLGLEPLMIEIGGVDISRLHTGRSTIDMGRSGLRLRERDLLLSTYEQLINTRQALLDYAAKYPNAIVPGYTLGVQAQPISLGHYLTAYAGAFERHADYIEQTYDVVNYSPMGSAAMGTSSYPIDRQQLSDLLGFTAPIRNSFDSVHLATLESAMHIVGVTSAIAMTSSQLSSDLENQFRMVKPWFTFPYDLDGGSSIMPQKQNPGGVNSTRTGASDVVGIGAAYMFDSIKSASGDTDMIGEEPIEALTATTGVLKRIEDMFEVFEFHEDRALDVVLGDYATATELANTLQREANIPFREAHHIAALVVNFGRTNDLRPIDITYEDFKAVYAEAAEELQLPAELALGEESFLAALKPQNMVEKSQGFGGPQSSEVASMIEEMNSTVASDKAWLEQQQSALAEADAKLDEAFAALLK</sequence>
<dbReference type="PRINTS" id="PR00145">
    <property type="entry name" value="ARGSUCLYASE"/>
</dbReference>
<accession>A0A5B8LPI5</accession>
<feature type="domain" description="Fumarate lyase N-terminal" evidence="7">
    <location>
        <begin position="100"/>
        <end position="301"/>
    </location>
</feature>
<keyword evidence="4" id="KW-0055">Arginine biosynthesis</keyword>
<dbReference type="OrthoDB" id="9769623at2"/>
<dbReference type="GO" id="GO:0005829">
    <property type="term" value="C:cytosol"/>
    <property type="evidence" value="ECO:0007669"/>
    <property type="project" value="TreeGrafter"/>
</dbReference>
<evidence type="ECO:0000259" key="7">
    <source>
        <dbReference type="Pfam" id="PF00206"/>
    </source>
</evidence>
<protein>
    <recommendedName>
        <fullName evidence="3">argininosuccinate lyase</fullName>
        <ecNumber evidence="3">4.3.2.1</ecNumber>
    </recommendedName>
</protein>
<evidence type="ECO:0000256" key="4">
    <source>
        <dbReference type="ARBA" id="ARBA00022571"/>
    </source>
</evidence>
<dbReference type="Gene3D" id="1.10.40.30">
    <property type="entry name" value="Fumarase/aspartase (C-terminal domain)"/>
    <property type="match status" value="1"/>
</dbReference>
<dbReference type="InterPro" id="IPR022761">
    <property type="entry name" value="Fumarate_lyase_N"/>
</dbReference>
<evidence type="ECO:0000256" key="1">
    <source>
        <dbReference type="ARBA" id="ARBA00000985"/>
    </source>
</evidence>
<dbReference type="InterPro" id="IPR029419">
    <property type="entry name" value="Arg_succ_lyase_C"/>
</dbReference>
<evidence type="ECO:0000313" key="9">
    <source>
        <dbReference type="EMBL" id="QDZ10006.1"/>
    </source>
</evidence>
<dbReference type="InterPro" id="IPR024083">
    <property type="entry name" value="Fumarase/histidase_N"/>
</dbReference>
<organism evidence="9 10">
    <name type="scientific">Devosia ginsengisoli</name>
    <dbReference type="NCBI Taxonomy" id="400770"/>
    <lineage>
        <taxon>Bacteria</taxon>
        <taxon>Pseudomonadati</taxon>
        <taxon>Pseudomonadota</taxon>
        <taxon>Alphaproteobacteria</taxon>
        <taxon>Hyphomicrobiales</taxon>
        <taxon>Devosiaceae</taxon>
        <taxon>Devosia</taxon>
    </lineage>
</organism>
<dbReference type="AlphaFoldDB" id="A0A5B8LPI5"/>
<keyword evidence="5 9" id="KW-0456">Lyase</keyword>
<dbReference type="InterPro" id="IPR000362">
    <property type="entry name" value="Fumarate_lyase_fam"/>
</dbReference>
<evidence type="ECO:0000256" key="6">
    <source>
        <dbReference type="SAM" id="SignalP"/>
    </source>
</evidence>
<dbReference type="RefSeq" id="WP_146288813.1">
    <property type="nucleotide sequence ID" value="NZ_CP042304.1"/>
</dbReference>
<evidence type="ECO:0000256" key="5">
    <source>
        <dbReference type="ARBA" id="ARBA00023239"/>
    </source>
</evidence>
<dbReference type="UniPathway" id="UPA00068">
    <property type="reaction ID" value="UER00114"/>
</dbReference>
<evidence type="ECO:0000313" key="10">
    <source>
        <dbReference type="Proteomes" id="UP000315364"/>
    </source>
</evidence>
<keyword evidence="6" id="KW-0732">Signal</keyword>
<keyword evidence="10" id="KW-1185">Reference proteome</keyword>
<dbReference type="EC" id="4.3.2.1" evidence="3"/>
<feature type="domain" description="Argininosuccinate lyase C-terminal" evidence="8">
    <location>
        <begin position="361"/>
        <end position="443"/>
    </location>
</feature>
<dbReference type="InterPro" id="IPR009049">
    <property type="entry name" value="Argininosuccinate_lyase"/>
</dbReference>
<dbReference type="Pfam" id="PF00206">
    <property type="entry name" value="Lyase_1"/>
    <property type="match status" value="1"/>
</dbReference>